<sequence>MFLAVFLILFLSLVLYLLFVPIALFIDTTTNQYFVEIQGLVKVSLESHKEEILRIKLKVFFFTFYFNPLKSKHFKKEKVTIKIKPKKKRKSANISNFFKLLRSFKVKQFWLNIDTGNYVLNAQLYPLVAFLNYYKEGCLNINFQDKNELVLEVENRPIRIIKSFINI</sequence>
<name>A0A5S5DST0_9FLAO</name>
<gene>
    <name evidence="1" type="ORF">C7447_102308</name>
</gene>
<reference evidence="1 2" key="1">
    <citation type="submission" date="2019-07" db="EMBL/GenBank/DDBJ databases">
        <title>Genomic Encyclopedia of Type Strains, Phase IV (KMG-IV): sequencing the most valuable type-strain genomes for metagenomic binning, comparative biology and taxonomic classification.</title>
        <authorList>
            <person name="Goeker M."/>
        </authorList>
    </citation>
    <scope>NUCLEOTIDE SEQUENCE [LARGE SCALE GENOMIC DNA]</scope>
    <source>
        <strain evidence="1 2">DSM 18961</strain>
    </source>
</reference>
<organism evidence="1 2">
    <name type="scientific">Tenacibaculum adriaticum</name>
    <dbReference type="NCBI Taxonomy" id="413713"/>
    <lineage>
        <taxon>Bacteria</taxon>
        <taxon>Pseudomonadati</taxon>
        <taxon>Bacteroidota</taxon>
        <taxon>Flavobacteriia</taxon>
        <taxon>Flavobacteriales</taxon>
        <taxon>Flavobacteriaceae</taxon>
        <taxon>Tenacibaculum</taxon>
    </lineage>
</organism>
<keyword evidence="2" id="KW-1185">Reference proteome</keyword>
<dbReference type="EMBL" id="VNIA01000002">
    <property type="protein sequence ID" value="TYP98990.1"/>
    <property type="molecule type" value="Genomic_DNA"/>
</dbReference>
<dbReference type="OrthoDB" id="799391at2"/>
<dbReference type="RefSeq" id="WP_148869784.1">
    <property type="nucleotide sequence ID" value="NZ_VNIA01000002.1"/>
</dbReference>
<proteinExistence type="predicted"/>
<protein>
    <submittedName>
        <fullName evidence="1">Uncharacterized protein</fullName>
    </submittedName>
</protein>
<dbReference type="Proteomes" id="UP000323136">
    <property type="component" value="Unassembled WGS sequence"/>
</dbReference>
<accession>A0A5S5DST0</accession>
<evidence type="ECO:0000313" key="1">
    <source>
        <dbReference type="EMBL" id="TYP98990.1"/>
    </source>
</evidence>
<comment type="caution">
    <text evidence="1">The sequence shown here is derived from an EMBL/GenBank/DDBJ whole genome shotgun (WGS) entry which is preliminary data.</text>
</comment>
<dbReference type="AlphaFoldDB" id="A0A5S5DST0"/>
<evidence type="ECO:0000313" key="2">
    <source>
        <dbReference type="Proteomes" id="UP000323136"/>
    </source>
</evidence>